<dbReference type="InterPro" id="IPR044644">
    <property type="entry name" value="DinF-like"/>
</dbReference>
<protein>
    <recommendedName>
        <fullName evidence="8">Protein DETOXIFICATION</fullName>
    </recommendedName>
</protein>
<organism evidence="6 7">
    <name type="scientific">Aegilops tauschii subsp. strangulata</name>
    <name type="common">Goatgrass</name>
    <dbReference type="NCBI Taxonomy" id="200361"/>
    <lineage>
        <taxon>Eukaryota</taxon>
        <taxon>Viridiplantae</taxon>
        <taxon>Streptophyta</taxon>
        <taxon>Embryophyta</taxon>
        <taxon>Tracheophyta</taxon>
        <taxon>Spermatophyta</taxon>
        <taxon>Magnoliopsida</taxon>
        <taxon>Liliopsida</taxon>
        <taxon>Poales</taxon>
        <taxon>Poaceae</taxon>
        <taxon>BOP clade</taxon>
        <taxon>Pooideae</taxon>
        <taxon>Triticodae</taxon>
        <taxon>Triticeae</taxon>
        <taxon>Triticinae</taxon>
        <taxon>Aegilops</taxon>
    </lineage>
</organism>
<keyword evidence="5" id="KW-0472">Membrane</keyword>
<reference evidence="6" key="3">
    <citation type="journal article" date="2017" name="Nature">
        <title>Genome sequence of the progenitor of the wheat D genome Aegilops tauschii.</title>
        <authorList>
            <person name="Luo M.C."/>
            <person name="Gu Y.Q."/>
            <person name="Puiu D."/>
            <person name="Wang H."/>
            <person name="Twardziok S.O."/>
            <person name="Deal K.R."/>
            <person name="Huo N."/>
            <person name="Zhu T."/>
            <person name="Wang L."/>
            <person name="Wang Y."/>
            <person name="McGuire P.E."/>
            <person name="Liu S."/>
            <person name="Long H."/>
            <person name="Ramasamy R.K."/>
            <person name="Rodriguez J.C."/>
            <person name="Van S.L."/>
            <person name="Yuan L."/>
            <person name="Wang Z."/>
            <person name="Xia Z."/>
            <person name="Xiao L."/>
            <person name="Anderson O.D."/>
            <person name="Ouyang S."/>
            <person name="Liang Y."/>
            <person name="Zimin A.V."/>
            <person name="Pertea G."/>
            <person name="Qi P."/>
            <person name="Bennetzen J.L."/>
            <person name="Dai X."/>
            <person name="Dawson M.W."/>
            <person name="Muller H.G."/>
            <person name="Kugler K."/>
            <person name="Rivarola-Duarte L."/>
            <person name="Spannagl M."/>
            <person name="Mayer K.F.X."/>
            <person name="Lu F.H."/>
            <person name="Bevan M.W."/>
            <person name="Leroy P."/>
            <person name="Li P."/>
            <person name="You F.M."/>
            <person name="Sun Q."/>
            <person name="Liu Z."/>
            <person name="Lyons E."/>
            <person name="Wicker T."/>
            <person name="Salzberg S.L."/>
            <person name="Devos K.M."/>
            <person name="Dvorak J."/>
        </authorList>
    </citation>
    <scope>NUCLEOTIDE SEQUENCE [LARGE SCALE GENOMIC DNA]</scope>
    <source>
        <strain evidence="6">cv. AL8/78</strain>
    </source>
</reference>
<dbReference type="AlphaFoldDB" id="A0A453KE58"/>
<sequence>FAQFFAGAISSAFLLVAAPEFGLGGVWAGLILFMSLRAVAGLWRLGSKGGPWNSILSETDLRDKM</sequence>
<dbReference type="EnsemblPlants" id="AET5Gv20388900.8">
    <property type="protein sequence ID" value="AET5Gv20388900.8"/>
    <property type="gene ID" value="AET5Gv20388900"/>
</dbReference>
<evidence type="ECO:0000256" key="1">
    <source>
        <dbReference type="ARBA" id="ARBA00004141"/>
    </source>
</evidence>
<accession>A0A453KE58</accession>
<comment type="subcellular location">
    <subcellularLocation>
        <location evidence="1">Membrane</location>
        <topology evidence="1">Multi-pass membrane protein</topology>
    </subcellularLocation>
</comment>
<comment type="similarity">
    <text evidence="2">Belongs to the multi antimicrobial extrusion (MATE) (TC 2.A.66.1) family.</text>
</comment>
<dbReference type="PANTHER" id="PTHR42893:SF46">
    <property type="entry name" value="PROTEIN DETOXIFICATION 44, CHLOROPLASTIC"/>
    <property type="match status" value="1"/>
</dbReference>
<evidence type="ECO:0000256" key="3">
    <source>
        <dbReference type="ARBA" id="ARBA00022692"/>
    </source>
</evidence>
<evidence type="ECO:0000313" key="6">
    <source>
        <dbReference type="EnsemblPlants" id="AET5Gv20388900.8"/>
    </source>
</evidence>
<reference evidence="6" key="4">
    <citation type="submission" date="2019-03" db="UniProtKB">
        <authorList>
            <consortium name="EnsemblPlants"/>
        </authorList>
    </citation>
    <scope>IDENTIFICATION</scope>
</reference>
<keyword evidence="7" id="KW-1185">Reference proteome</keyword>
<evidence type="ECO:0000256" key="4">
    <source>
        <dbReference type="ARBA" id="ARBA00022989"/>
    </source>
</evidence>
<reference evidence="7" key="2">
    <citation type="journal article" date="2017" name="Nat. Plants">
        <title>The Aegilops tauschii genome reveals multiple impacts of transposons.</title>
        <authorList>
            <person name="Zhao G."/>
            <person name="Zou C."/>
            <person name="Li K."/>
            <person name="Wang K."/>
            <person name="Li T."/>
            <person name="Gao L."/>
            <person name="Zhang X."/>
            <person name="Wang H."/>
            <person name="Yang Z."/>
            <person name="Liu X."/>
            <person name="Jiang W."/>
            <person name="Mao L."/>
            <person name="Kong X."/>
            <person name="Jiao Y."/>
            <person name="Jia J."/>
        </authorList>
    </citation>
    <scope>NUCLEOTIDE SEQUENCE [LARGE SCALE GENOMIC DNA]</scope>
    <source>
        <strain evidence="7">cv. AL8/78</strain>
    </source>
</reference>
<keyword evidence="3" id="KW-0812">Transmembrane</keyword>
<dbReference type="GO" id="GO:0016020">
    <property type="term" value="C:membrane"/>
    <property type="evidence" value="ECO:0007669"/>
    <property type="project" value="UniProtKB-SubCell"/>
</dbReference>
<evidence type="ECO:0000313" key="7">
    <source>
        <dbReference type="Proteomes" id="UP000015105"/>
    </source>
</evidence>
<name>A0A453KE58_AEGTS</name>
<dbReference type="PANTHER" id="PTHR42893">
    <property type="entry name" value="PROTEIN DETOXIFICATION 44, CHLOROPLASTIC-RELATED"/>
    <property type="match status" value="1"/>
</dbReference>
<reference evidence="6" key="5">
    <citation type="journal article" date="2021" name="G3 (Bethesda)">
        <title>Aegilops tauschii genome assembly Aet v5.0 features greater sequence contiguity and improved annotation.</title>
        <authorList>
            <person name="Wang L."/>
            <person name="Zhu T."/>
            <person name="Rodriguez J.C."/>
            <person name="Deal K.R."/>
            <person name="Dubcovsky J."/>
            <person name="McGuire P.E."/>
            <person name="Lux T."/>
            <person name="Spannagl M."/>
            <person name="Mayer K.F.X."/>
            <person name="Baldrich P."/>
            <person name="Meyers B.C."/>
            <person name="Huo N."/>
            <person name="Gu Y.Q."/>
            <person name="Zhou H."/>
            <person name="Devos K.M."/>
            <person name="Bennetzen J.L."/>
            <person name="Unver T."/>
            <person name="Budak H."/>
            <person name="Gulick P.J."/>
            <person name="Galiba G."/>
            <person name="Kalapos B."/>
            <person name="Nelson D.R."/>
            <person name="Li P."/>
            <person name="You F.M."/>
            <person name="Luo M.C."/>
            <person name="Dvorak J."/>
        </authorList>
    </citation>
    <scope>NUCLEOTIDE SEQUENCE [LARGE SCALE GENOMIC DNA]</scope>
    <source>
        <strain evidence="6">cv. AL8/78</strain>
    </source>
</reference>
<reference evidence="7" key="1">
    <citation type="journal article" date="2014" name="Science">
        <title>Ancient hybridizations among the ancestral genomes of bread wheat.</title>
        <authorList>
            <consortium name="International Wheat Genome Sequencing Consortium,"/>
            <person name="Marcussen T."/>
            <person name="Sandve S.R."/>
            <person name="Heier L."/>
            <person name="Spannagl M."/>
            <person name="Pfeifer M."/>
            <person name="Jakobsen K.S."/>
            <person name="Wulff B.B."/>
            <person name="Steuernagel B."/>
            <person name="Mayer K.F."/>
            <person name="Olsen O.A."/>
        </authorList>
    </citation>
    <scope>NUCLEOTIDE SEQUENCE [LARGE SCALE GENOMIC DNA]</scope>
    <source>
        <strain evidence="7">cv. AL8/78</strain>
    </source>
</reference>
<dbReference type="Proteomes" id="UP000015105">
    <property type="component" value="Chromosome 5D"/>
</dbReference>
<dbReference type="Gramene" id="AET5Gv20388900.8">
    <property type="protein sequence ID" value="AET5Gv20388900.8"/>
    <property type="gene ID" value="AET5Gv20388900"/>
</dbReference>
<evidence type="ECO:0000256" key="2">
    <source>
        <dbReference type="ARBA" id="ARBA00010199"/>
    </source>
</evidence>
<proteinExistence type="inferred from homology"/>
<evidence type="ECO:0000256" key="5">
    <source>
        <dbReference type="ARBA" id="ARBA00023136"/>
    </source>
</evidence>
<evidence type="ECO:0008006" key="8">
    <source>
        <dbReference type="Google" id="ProtNLM"/>
    </source>
</evidence>
<keyword evidence="4" id="KW-1133">Transmembrane helix</keyword>